<dbReference type="EMBL" id="AKGD01000001">
    <property type="protein sequence ID" value="EIT69935.1"/>
    <property type="molecule type" value="Genomic_DNA"/>
</dbReference>
<evidence type="ECO:0000313" key="2">
    <source>
        <dbReference type="EMBL" id="EIT69935.1"/>
    </source>
</evidence>
<comment type="caution">
    <text evidence="2">The sequence shown here is derived from an EMBL/GenBank/DDBJ whole genome shotgun (WGS) entry which is preliminary data.</text>
</comment>
<dbReference type="AlphaFoldDB" id="I8T7J8"/>
<dbReference type="STRING" id="1172194.WQQ_00720"/>
<dbReference type="OrthoDB" id="5592079at2"/>
<gene>
    <name evidence="2" type="ORF">WQQ_00720</name>
    <name evidence="3" type="ORF">WQQ_02590</name>
</gene>
<reference evidence="2 4" key="1">
    <citation type="journal article" date="2012" name="J. Bacteriol.">
        <title>Genome Sequence of n-Alkane-Degrading Hydrocarboniphaga effusa Strain AP103T (ATCC BAA-332T).</title>
        <authorList>
            <person name="Chang H.K."/>
            <person name="Zylstra G.J."/>
            <person name="Chae J.C."/>
        </authorList>
    </citation>
    <scope>NUCLEOTIDE SEQUENCE [LARGE SCALE GENOMIC DNA]</scope>
    <source>
        <strain evidence="2 4">AP103</strain>
    </source>
</reference>
<dbReference type="Proteomes" id="UP000003704">
    <property type="component" value="Unassembled WGS sequence"/>
</dbReference>
<evidence type="ECO:0008006" key="5">
    <source>
        <dbReference type="Google" id="ProtNLM"/>
    </source>
</evidence>
<accession>I8T7J8</accession>
<feature type="chain" id="PRO_5007674531" description="Transglutaminase-like domain-containing protein" evidence="1">
    <location>
        <begin position="38"/>
        <end position="325"/>
    </location>
</feature>
<dbReference type="EMBL" id="AKGD01000001">
    <property type="protein sequence ID" value="EIT70122.1"/>
    <property type="molecule type" value="Genomic_DNA"/>
</dbReference>
<name>I8T7J8_9GAMM</name>
<evidence type="ECO:0000313" key="3">
    <source>
        <dbReference type="EMBL" id="EIT70122.1"/>
    </source>
</evidence>
<evidence type="ECO:0000256" key="1">
    <source>
        <dbReference type="SAM" id="SignalP"/>
    </source>
</evidence>
<keyword evidence="1" id="KW-0732">Signal</keyword>
<organism evidence="2 4">
    <name type="scientific">Hydrocarboniphaga effusa AP103</name>
    <dbReference type="NCBI Taxonomy" id="1172194"/>
    <lineage>
        <taxon>Bacteria</taxon>
        <taxon>Pseudomonadati</taxon>
        <taxon>Pseudomonadota</taxon>
        <taxon>Gammaproteobacteria</taxon>
        <taxon>Nevskiales</taxon>
        <taxon>Nevskiaceae</taxon>
        <taxon>Hydrocarboniphaga</taxon>
    </lineage>
</organism>
<protein>
    <recommendedName>
        <fullName evidence="5">Transglutaminase-like domain-containing protein</fullName>
    </recommendedName>
</protein>
<reference evidence="2" key="2">
    <citation type="submission" date="2012-05" db="EMBL/GenBank/DDBJ databases">
        <authorList>
            <person name="Park J.-H."/>
            <person name="Zylstra G.J."/>
            <person name="Chae J.-C."/>
        </authorList>
    </citation>
    <scope>NUCLEOTIDE SEQUENCE</scope>
    <source>
        <strain evidence="2">AP103</strain>
    </source>
</reference>
<sequence length="325" mass="35702">MTSSDMAIHMSPHTSSCASSRSSAVLRAVLLCLAWFAQPVAGNEQGAEVDEDRSAVAASADTTAQNRYWGQPTTDGRYRVSTRFRNFDGQTIALGFDLATAESRRSLSEFGVDDRELDALMRLCRQAMACDQATYDGYTTRYYREHALRLTADPGRASRLSVDVPAVVLRNRSRVRPLTDALRRAAAERGQNGDWMIKTAMTLVQTALPYKKPVAQLEGRSLLGFYPPAFALERGYGDCDTKSALLAAMLLDLGERRVVGLHVPGHYLLGLDRRPEADEAFITHQGRPFVLVEAAGPAMRGLGDVSMRTRGALARNDGLRVDPMF</sequence>
<feature type="signal peptide" evidence="1">
    <location>
        <begin position="1"/>
        <end position="37"/>
    </location>
</feature>
<evidence type="ECO:0000313" key="4">
    <source>
        <dbReference type="Proteomes" id="UP000003704"/>
    </source>
</evidence>
<keyword evidence="4" id="KW-1185">Reference proteome</keyword>
<proteinExistence type="predicted"/>